<organism evidence="2 3">
    <name type="scientific">Kibdelosporangium phytohabitans</name>
    <dbReference type="NCBI Taxonomy" id="860235"/>
    <lineage>
        <taxon>Bacteria</taxon>
        <taxon>Bacillati</taxon>
        <taxon>Actinomycetota</taxon>
        <taxon>Actinomycetes</taxon>
        <taxon>Pseudonocardiales</taxon>
        <taxon>Pseudonocardiaceae</taxon>
        <taxon>Kibdelosporangium</taxon>
    </lineage>
</organism>
<dbReference type="Proteomes" id="UP000063699">
    <property type="component" value="Chromosome"/>
</dbReference>
<dbReference type="OrthoDB" id="3694256at2"/>
<name>A0A0N9IB91_9PSEU</name>
<evidence type="ECO:0000313" key="2">
    <source>
        <dbReference type="EMBL" id="ALG11929.1"/>
    </source>
</evidence>
<evidence type="ECO:0000256" key="1">
    <source>
        <dbReference type="SAM" id="MobiDB-lite"/>
    </source>
</evidence>
<dbReference type="AlphaFoldDB" id="A0A0N9IB91"/>
<feature type="region of interest" description="Disordered" evidence="1">
    <location>
        <begin position="11"/>
        <end position="41"/>
    </location>
</feature>
<gene>
    <name evidence="2" type="ORF">AOZ06_38205</name>
</gene>
<sequence>MLIAVLGTACGGGSTGGTAIPAGSSSADTGGAEERPGGKSPKAAVQALIDGVKENDKDKIDAAVCDRWPGPVSRNGDFALDQELDPPAQKAFPKGVPGDAREEGDKWTVPVDMPGDSPITVTVVQEGKGYFACGFGVAGG</sequence>
<keyword evidence="3" id="KW-1185">Reference proteome</keyword>
<dbReference type="RefSeq" id="WP_054293825.1">
    <property type="nucleotide sequence ID" value="NZ_CP012752.1"/>
</dbReference>
<evidence type="ECO:0000313" key="3">
    <source>
        <dbReference type="Proteomes" id="UP000063699"/>
    </source>
</evidence>
<accession>A0A0N9IB91</accession>
<dbReference type="EMBL" id="CP012752">
    <property type="protein sequence ID" value="ALG11929.1"/>
    <property type="molecule type" value="Genomic_DNA"/>
</dbReference>
<feature type="compositionally biased region" description="Low complexity" evidence="1">
    <location>
        <begin position="17"/>
        <end position="27"/>
    </location>
</feature>
<protein>
    <submittedName>
        <fullName evidence="2">Uncharacterized protein</fullName>
    </submittedName>
</protein>
<dbReference type="KEGG" id="kphy:AOZ06_38205"/>
<proteinExistence type="predicted"/>
<reference evidence="2 3" key="1">
    <citation type="submission" date="2015-07" db="EMBL/GenBank/DDBJ databases">
        <title>Genome sequencing of Kibdelosporangium phytohabitans.</title>
        <authorList>
            <person name="Qin S."/>
            <person name="Xing K."/>
        </authorList>
    </citation>
    <scope>NUCLEOTIDE SEQUENCE [LARGE SCALE GENOMIC DNA]</scope>
    <source>
        <strain evidence="2 3">KLBMP1111</strain>
    </source>
</reference>
<feature type="region of interest" description="Disordered" evidence="1">
    <location>
        <begin position="87"/>
        <end position="117"/>
    </location>
</feature>